<organism evidence="2 3">
    <name type="scientific">Apiospora aurea</name>
    <dbReference type="NCBI Taxonomy" id="335848"/>
    <lineage>
        <taxon>Eukaryota</taxon>
        <taxon>Fungi</taxon>
        <taxon>Dikarya</taxon>
        <taxon>Ascomycota</taxon>
        <taxon>Pezizomycotina</taxon>
        <taxon>Sordariomycetes</taxon>
        <taxon>Xylariomycetidae</taxon>
        <taxon>Amphisphaeriales</taxon>
        <taxon>Apiosporaceae</taxon>
        <taxon>Apiospora</taxon>
    </lineage>
</organism>
<feature type="compositionally biased region" description="Polar residues" evidence="1">
    <location>
        <begin position="239"/>
        <end position="251"/>
    </location>
</feature>
<feature type="compositionally biased region" description="Basic and acidic residues" evidence="1">
    <location>
        <begin position="277"/>
        <end position="293"/>
    </location>
</feature>
<dbReference type="EMBL" id="JAQQWE010000004">
    <property type="protein sequence ID" value="KAK7957191.1"/>
    <property type="molecule type" value="Genomic_DNA"/>
</dbReference>
<protein>
    <submittedName>
        <fullName evidence="2">Uncharacterized protein</fullName>
    </submittedName>
</protein>
<evidence type="ECO:0000313" key="3">
    <source>
        <dbReference type="Proteomes" id="UP001391051"/>
    </source>
</evidence>
<evidence type="ECO:0000313" key="2">
    <source>
        <dbReference type="EMBL" id="KAK7957191.1"/>
    </source>
</evidence>
<feature type="compositionally biased region" description="Polar residues" evidence="1">
    <location>
        <begin position="294"/>
        <end position="303"/>
    </location>
</feature>
<name>A0ABR1QLW0_9PEZI</name>
<proteinExistence type="predicted"/>
<keyword evidence="3" id="KW-1185">Reference proteome</keyword>
<gene>
    <name evidence="2" type="ORF">PG986_006413</name>
</gene>
<dbReference type="GeneID" id="92075697"/>
<reference evidence="2 3" key="1">
    <citation type="submission" date="2023-01" db="EMBL/GenBank/DDBJ databases">
        <title>Analysis of 21 Apiospora genomes using comparative genomics revels a genus with tremendous synthesis potential of carbohydrate active enzymes and secondary metabolites.</title>
        <authorList>
            <person name="Sorensen T."/>
        </authorList>
    </citation>
    <scope>NUCLEOTIDE SEQUENCE [LARGE SCALE GENOMIC DNA]</scope>
    <source>
        <strain evidence="2 3">CBS 24483</strain>
    </source>
</reference>
<feature type="region of interest" description="Disordered" evidence="1">
    <location>
        <begin position="236"/>
        <end position="314"/>
    </location>
</feature>
<dbReference type="Proteomes" id="UP001391051">
    <property type="component" value="Unassembled WGS sequence"/>
</dbReference>
<comment type="caution">
    <text evidence="2">The sequence shown here is derived from an EMBL/GenBank/DDBJ whole genome shotgun (WGS) entry which is preliminary data.</text>
</comment>
<accession>A0ABR1QLW0</accession>
<dbReference type="RefSeq" id="XP_066702497.1">
    <property type="nucleotide sequence ID" value="XM_066842635.1"/>
</dbReference>
<evidence type="ECO:0000256" key="1">
    <source>
        <dbReference type="SAM" id="MobiDB-lite"/>
    </source>
</evidence>
<sequence length="576" mass="62483">MPNDLLPMGMLKAGLLNWWYYTSNESERLPSVSLASFLLSFVLCIGRAVLCEEVVPHHPARFARSCEVSDNKQLRQVYPEKIMIRHNAINEQRVLDLLNANRPVHRGRIITADLIGSKNPTFDPDCGHFKKFLELENCGGEARGEAIKPFVDLIGNVPNQGVGRFVKPGVRYVALVPVSAIIGFNILPVKQFDVASPDQEGLMDIKRTLGVEVIDLASHCAPQLPYEVEQVEPPAQPNVDAQDQGNVSHSDPGSADNVVPLSHRQVAARARAPSPEVKGEPDRKKIKLEDPHKTSTLATASNSPDEKKVDVASSTSTSAVLYNSLTRREKAIFNMIKDLGLIAAQVYPIKIHYLQSKDKGRELEWGSKGGGWSISQGRLVLEYESSLRLNEGAGPECRGGPRARQARGYQGAACQLRRGPEERLGRLDVEVKAKSLRYYEETLAKPFKREEDEAGLVAGNKRAVPDSFDELVMLARQNDRGLVVITDGGELCSDNVCFLSGVHRGPDPEIEVGRRQVAGGHVGADVKGQVGELSCASTVGRLVCRVLVVSSSILGSASILGSVSILGGASMLGGGD</sequence>